<evidence type="ECO:0008006" key="3">
    <source>
        <dbReference type="Google" id="ProtNLM"/>
    </source>
</evidence>
<evidence type="ECO:0000256" key="1">
    <source>
        <dbReference type="SAM" id="Phobius"/>
    </source>
</evidence>
<name>A0A5B7CAB0_DAVIN</name>
<gene>
    <name evidence="2" type="ORF">Din_047266</name>
</gene>
<keyword evidence="1" id="KW-0812">Transmembrane</keyword>
<reference evidence="2" key="1">
    <citation type="submission" date="2019-08" db="EMBL/GenBank/DDBJ databases">
        <title>Reference gene set and small RNA set construction with multiple tissues from Davidia involucrata Baill.</title>
        <authorList>
            <person name="Yang H."/>
            <person name="Zhou C."/>
            <person name="Li G."/>
            <person name="Wang J."/>
            <person name="Gao P."/>
            <person name="Wang M."/>
            <person name="Wang R."/>
            <person name="Zhao Y."/>
        </authorList>
    </citation>
    <scope>NUCLEOTIDE SEQUENCE</scope>
    <source>
        <tissue evidence="2">Mixed with DoveR01_LX</tissue>
    </source>
</reference>
<keyword evidence="1" id="KW-1133">Transmembrane helix</keyword>
<dbReference type="PANTHER" id="PTHR33640">
    <property type="entry name" value="TRANSMEMBRANE PROTEIN"/>
    <property type="match status" value="1"/>
</dbReference>
<dbReference type="AlphaFoldDB" id="A0A5B7CAB0"/>
<feature type="transmembrane region" description="Helical" evidence="1">
    <location>
        <begin position="29"/>
        <end position="47"/>
    </location>
</feature>
<sequence length="213" mass="25304">MDSFDVSRIKIEKANAILRYRRLQRITTLFRFIELCVVLIMISRFSTQLPVAFKLSGEYFRGLFVSLISPRFVFVLGNLIVIILFMKSGQFSSRDDTGNKSCIDIYNEYVLNSEKNRNIHREESESKEEDGTIVANKKIYRSQSENLKRQQHPEKARRELRRWATERCRKSVNCCSKDEMSNEEFRRTVEDFIARQQRFLREEEFSPIVSFET</sequence>
<dbReference type="PANTHER" id="PTHR33640:SF8">
    <property type="entry name" value="TRANSMEMBRANE PROTEIN"/>
    <property type="match status" value="1"/>
</dbReference>
<keyword evidence="1" id="KW-0472">Membrane</keyword>
<organism evidence="2">
    <name type="scientific">Davidia involucrata</name>
    <name type="common">Dove tree</name>
    <dbReference type="NCBI Taxonomy" id="16924"/>
    <lineage>
        <taxon>Eukaryota</taxon>
        <taxon>Viridiplantae</taxon>
        <taxon>Streptophyta</taxon>
        <taxon>Embryophyta</taxon>
        <taxon>Tracheophyta</taxon>
        <taxon>Spermatophyta</taxon>
        <taxon>Magnoliopsida</taxon>
        <taxon>eudicotyledons</taxon>
        <taxon>Gunneridae</taxon>
        <taxon>Pentapetalae</taxon>
        <taxon>asterids</taxon>
        <taxon>Cornales</taxon>
        <taxon>Nyssaceae</taxon>
        <taxon>Davidia</taxon>
    </lineage>
</organism>
<protein>
    <recommendedName>
        <fullName evidence="3">DUF4408 domain-containing protein</fullName>
    </recommendedName>
</protein>
<evidence type="ECO:0000313" key="2">
    <source>
        <dbReference type="EMBL" id="MPA77825.1"/>
    </source>
</evidence>
<proteinExistence type="predicted"/>
<dbReference type="EMBL" id="GHES01047266">
    <property type="protein sequence ID" value="MPA77825.1"/>
    <property type="molecule type" value="Transcribed_RNA"/>
</dbReference>
<feature type="transmembrane region" description="Helical" evidence="1">
    <location>
        <begin position="59"/>
        <end position="85"/>
    </location>
</feature>
<accession>A0A5B7CAB0</accession>